<dbReference type="GO" id="GO:0005743">
    <property type="term" value="C:mitochondrial inner membrane"/>
    <property type="evidence" value="ECO:0007669"/>
    <property type="project" value="UniProtKB-SubCell"/>
</dbReference>
<evidence type="ECO:0000256" key="13">
    <source>
        <dbReference type="SAM" id="MobiDB-lite"/>
    </source>
</evidence>
<dbReference type="AlphaFoldDB" id="A0A507CLC5"/>
<feature type="transmembrane region" description="Helical" evidence="12">
    <location>
        <begin position="47"/>
        <end position="76"/>
    </location>
</feature>
<dbReference type="Pfam" id="PF05328">
    <property type="entry name" value="CybS"/>
    <property type="match status" value="1"/>
</dbReference>
<evidence type="ECO:0000256" key="9">
    <source>
        <dbReference type="ARBA" id="ARBA00023136"/>
    </source>
</evidence>
<feature type="binding site" description="axial binding residue" evidence="11">
    <location>
        <position position="79"/>
    </location>
    <ligand>
        <name>heme b</name>
        <dbReference type="ChEBI" id="CHEBI:60344"/>
        <note>ligand shared with SDHC</note>
    </ligand>
    <ligandPart>
        <name>Fe</name>
        <dbReference type="ChEBI" id="CHEBI:18248"/>
    </ligandPart>
</feature>
<evidence type="ECO:0000256" key="11">
    <source>
        <dbReference type="PIRSR" id="PIRSR607992-2"/>
    </source>
</evidence>
<evidence type="ECO:0000256" key="7">
    <source>
        <dbReference type="ARBA" id="ARBA00022989"/>
    </source>
</evidence>
<sequence length="155" mass="17210">MFSSPISRAPAGLSPTTSNSIRQTHPTPSIEHKSKMHGSDHWTYERYFSILTIPILGSAIAFGPVWGLDYALGVIVPIHVHMGFDTMIQDYVPARKYAFANSVLSWTLTVTTGLVAYSLYTFNTVDVGVTAFVQRLWTGDSTRKLRISEQDADLK</sequence>
<dbReference type="GO" id="GO:0006121">
    <property type="term" value="P:mitochondrial electron transport, succinate to ubiquinone"/>
    <property type="evidence" value="ECO:0007669"/>
    <property type="project" value="TreeGrafter"/>
</dbReference>
<dbReference type="GO" id="GO:0048039">
    <property type="term" value="F:ubiquinone binding"/>
    <property type="evidence" value="ECO:0007669"/>
    <property type="project" value="TreeGrafter"/>
</dbReference>
<evidence type="ECO:0000256" key="6">
    <source>
        <dbReference type="ARBA" id="ARBA00022946"/>
    </source>
</evidence>
<dbReference type="Gene3D" id="1.20.1300.10">
    <property type="entry name" value="Fumarate reductase/succinate dehydrogenase, transmembrane subunit"/>
    <property type="match status" value="1"/>
</dbReference>
<evidence type="ECO:0000256" key="8">
    <source>
        <dbReference type="ARBA" id="ARBA00023128"/>
    </source>
</evidence>
<reference evidence="14 15" key="1">
    <citation type="journal article" date="2019" name="Sci. Rep.">
        <title>Comparative genomics of chytrid fungi reveal insights into the obligate biotrophic and pathogenic lifestyle of Synchytrium endobioticum.</title>
        <authorList>
            <person name="van de Vossenberg B.T.L.H."/>
            <person name="Warris S."/>
            <person name="Nguyen H.D.T."/>
            <person name="van Gent-Pelzer M.P.E."/>
            <person name="Joly D.L."/>
            <person name="van de Geest H.C."/>
            <person name="Bonants P.J.M."/>
            <person name="Smith D.S."/>
            <person name="Levesque C.A."/>
            <person name="van der Lee T.A.J."/>
        </authorList>
    </citation>
    <scope>NUCLEOTIDE SEQUENCE [LARGE SCALE GENOMIC DNA]</scope>
    <source>
        <strain evidence="14 15">CBS 675.73</strain>
    </source>
</reference>
<gene>
    <name evidence="14" type="ORF">CcCBS67573_g10693</name>
</gene>
<organism evidence="14 15">
    <name type="scientific">Chytriomyces confervae</name>
    <dbReference type="NCBI Taxonomy" id="246404"/>
    <lineage>
        <taxon>Eukaryota</taxon>
        <taxon>Fungi</taxon>
        <taxon>Fungi incertae sedis</taxon>
        <taxon>Chytridiomycota</taxon>
        <taxon>Chytridiomycota incertae sedis</taxon>
        <taxon>Chytridiomycetes</taxon>
        <taxon>Chytridiales</taxon>
        <taxon>Chytriomycetaceae</taxon>
        <taxon>Chytriomyces</taxon>
    </lineage>
</organism>
<evidence type="ECO:0000313" key="15">
    <source>
        <dbReference type="Proteomes" id="UP000320333"/>
    </source>
</evidence>
<keyword evidence="8 12" id="KW-0496">Mitochondrion</keyword>
<evidence type="ECO:0000256" key="1">
    <source>
        <dbReference type="ARBA" id="ARBA00004448"/>
    </source>
</evidence>
<keyword evidence="11" id="KW-0408">Iron</keyword>
<evidence type="ECO:0000256" key="3">
    <source>
        <dbReference type="ARBA" id="ARBA00022448"/>
    </source>
</evidence>
<dbReference type="InterPro" id="IPR007992">
    <property type="entry name" value="CybS"/>
</dbReference>
<dbReference type="OrthoDB" id="18577at2759"/>
<comment type="subcellular location">
    <subcellularLocation>
        <location evidence="1 12">Mitochondrion inner membrane</location>
        <topology evidence="1 12">Multi-pass membrane protein</topology>
    </subcellularLocation>
</comment>
<comment type="caution">
    <text evidence="14">The sequence shown here is derived from an EMBL/GenBank/DDBJ whole genome shotgun (WGS) entry which is preliminary data.</text>
</comment>
<keyword evidence="6 12" id="KW-0809">Transit peptide</keyword>
<dbReference type="PANTHER" id="PTHR13337">
    <property type="entry name" value="SUCCINATE DEHYDROGENASE"/>
    <property type="match status" value="1"/>
</dbReference>
<keyword evidence="3" id="KW-0813">Transport</keyword>
<dbReference type="InterPro" id="IPR034804">
    <property type="entry name" value="SQR/QFR_C/D"/>
</dbReference>
<keyword evidence="7 12" id="KW-1133">Transmembrane helix</keyword>
<name>A0A507CLC5_9FUNG</name>
<comment type="similarity">
    <text evidence="2 12">Belongs to the CybS family.</text>
</comment>
<evidence type="ECO:0000313" key="14">
    <source>
        <dbReference type="EMBL" id="TPX38813.1"/>
    </source>
</evidence>
<dbReference type="GO" id="GO:0006099">
    <property type="term" value="P:tricarboxylic acid cycle"/>
    <property type="evidence" value="ECO:0007669"/>
    <property type="project" value="TreeGrafter"/>
</dbReference>
<evidence type="ECO:0000256" key="10">
    <source>
        <dbReference type="PIRSR" id="PIRSR607992-1"/>
    </source>
</evidence>
<evidence type="ECO:0000256" key="4">
    <source>
        <dbReference type="ARBA" id="ARBA00022692"/>
    </source>
</evidence>
<dbReference type="GO" id="GO:0046872">
    <property type="term" value="F:metal ion binding"/>
    <property type="evidence" value="ECO:0007669"/>
    <property type="project" value="UniProtKB-KW"/>
</dbReference>
<feature type="transmembrane region" description="Helical" evidence="12">
    <location>
        <begin position="97"/>
        <end position="120"/>
    </location>
</feature>
<dbReference type="GO" id="GO:0020037">
    <property type="term" value="F:heme binding"/>
    <property type="evidence" value="ECO:0007669"/>
    <property type="project" value="TreeGrafter"/>
</dbReference>
<evidence type="ECO:0000256" key="5">
    <source>
        <dbReference type="ARBA" id="ARBA00022792"/>
    </source>
</evidence>
<dbReference type="STRING" id="246404.A0A507CLC5"/>
<keyword evidence="5 12" id="KW-0999">Mitochondrion inner membrane</keyword>
<accession>A0A507CLC5</accession>
<keyword evidence="15" id="KW-1185">Reference proteome</keyword>
<keyword evidence="11" id="KW-0479">Metal-binding</keyword>
<dbReference type="Proteomes" id="UP000320333">
    <property type="component" value="Unassembled WGS sequence"/>
</dbReference>
<feature type="compositionally biased region" description="Polar residues" evidence="13">
    <location>
        <begin position="14"/>
        <end position="27"/>
    </location>
</feature>
<evidence type="ECO:0000256" key="12">
    <source>
        <dbReference type="RuleBase" id="RU364031"/>
    </source>
</evidence>
<keyword evidence="9 12" id="KW-0472">Membrane</keyword>
<dbReference type="EMBL" id="QEAP01001998">
    <property type="protein sequence ID" value="TPX38813.1"/>
    <property type="molecule type" value="Genomic_DNA"/>
</dbReference>
<dbReference type="PANTHER" id="PTHR13337:SF2">
    <property type="entry name" value="SUCCINATE DEHYDROGENASE [UBIQUINONE] CYTOCHROME B SMALL SUBUNIT, MITOCHONDRIAL"/>
    <property type="match status" value="1"/>
</dbReference>
<evidence type="ECO:0000256" key="2">
    <source>
        <dbReference type="ARBA" id="ARBA00007294"/>
    </source>
</evidence>
<comment type="caution">
    <text evidence="12">Lacks conserved residue(s) required for the propagation of feature annotation.</text>
</comment>
<protein>
    <recommendedName>
        <fullName evidence="12">Succinate dehydrogenase [ubiquinone] cytochrome b small subunit</fullName>
    </recommendedName>
</protein>
<keyword evidence="4 12" id="KW-0812">Transmembrane</keyword>
<feature type="region of interest" description="Disordered" evidence="13">
    <location>
        <begin position="1"/>
        <end position="35"/>
    </location>
</feature>
<feature type="binding site" evidence="10">
    <location>
        <position position="91"/>
    </location>
    <ligand>
        <name>a ubiquinone</name>
        <dbReference type="ChEBI" id="CHEBI:16389"/>
        <note>ligand shared with IP/SDHB</note>
    </ligand>
</feature>
<proteinExistence type="inferred from homology"/>